<keyword evidence="2" id="KW-1185">Reference proteome</keyword>
<organism evidence="1 2">
    <name type="scientific">Metaclostridioides mangenotii</name>
    <dbReference type="NCBI Taxonomy" id="1540"/>
    <lineage>
        <taxon>Bacteria</taxon>
        <taxon>Bacillati</taxon>
        <taxon>Bacillota</taxon>
        <taxon>Clostridia</taxon>
        <taxon>Peptostreptococcales</taxon>
        <taxon>Peptostreptococcaceae</taxon>
        <taxon>Metaclostridioides</taxon>
    </lineage>
</organism>
<accession>A0ABS4E8X9</accession>
<sequence length="70" mass="7938">MKNNDKVVPIDENVIQGEKVVDKLLKRGGSTGYIILPKYTCDEDRIKANEKVRKICAEIVMNRADEGVYL</sequence>
<dbReference type="EMBL" id="JAGGJX010000001">
    <property type="protein sequence ID" value="MBP1854392.1"/>
    <property type="molecule type" value="Genomic_DNA"/>
</dbReference>
<gene>
    <name evidence="1" type="ORF">J2Z43_000782</name>
</gene>
<evidence type="ECO:0000313" key="1">
    <source>
        <dbReference type="EMBL" id="MBP1854392.1"/>
    </source>
</evidence>
<dbReference type="GO" id="GO:0006508">
    <property type="term" value="P:proteolysis"/>
    <property type="evidence" value="ECO:0007669"/>
    <property type="project" value="UniProtKB-KW"/>
</dbReference>
<dbReference type="GO" id="GO:0008233">
    <property type="term" value="F:peptidase activity"/>
    <property type="evidence" value="ECO:0007669"/>
    <property type="project" value="UniProtKB-KW"/>
</dbReference>
<reference evidence="1 2" key="1">
    <citation type="submission" date="2021-03" db="EMBL/GenBank/DDBJ databases">
        <title>Genomic Encyclopedia of Type Strains, Phase IV (KMG-IV): sequencing the most valuable type-strain genomes for metagenomic binning, comparative biology and taxonomic classification.</title>
        <authorList>
            <person name="Goeker M."/>
        </authorList>
    </citation>
    <scope>NUCLEOTIDE SEQUENCE [LARGE SCALE GENOMIC DNA]</scope>
    <source>
        <strain evidence="1 2">DSM 1289</strain>
    </source>
</reference>
<proteinExistence type="predicted"/>
<dbReference type="Proteomes" id="UP000767291">
    <property type="component" value="Unassembled WGS sequence"/>
</dbReference>
<comment type="caution">
    <text evidence="1">The sequence shown here is derived from an EMBL/GenBank/DDBJ whole genome shotgun (WGS) entry which is preliminary data.</text>
</comment>
<keyword evidence="1" id="KW-0378">Hydrolase</keyword>
<keyword evidence="1" id="KW-0645">Protease</keyword>
<name>A0ABS4E8X9_9FIRM</name>
<dbReference type="RefSeq" id="WP_209455919.1">
    <property type="nucleotide sequence ID" value="NZ_BAAACS010000017.1"/>
</dbReference>
<evidence type="ECO:0000313" key="2">
    <source>
        <dbReference type="Proteomes" id="UP000767291"/>
    </source>
</evidence>
<protein>
    <submittedName>
        <fullName evidence="1">Aspartyl protease</fullName>
    </submittedName>
</protein>